<evidence type="ECO:0000313" key="1">
    <source>
        <dbReference type="EMBL" id="OHV96964.1"/>
    </source>
</evidence>
<dbReference type="Proteomes" id="UP000179840">
    <property type="component" value="Unassembled WGS sequence"/>
</dbReference>
<dbReference type="EMBL" id="LFKP01000007">
    <property type="protein sequence ID" value="OHV96964.1"/>
    <property type="molecule type" value="Genomic_DNA"/>
</dbReference>
<sequence length="86" mass="10146">MINNLRTSYVIEFTQRTTRVLRSLDVDSGRMKIDIKDTAMPFDTRIVDAWVCMEDGVLWLEHETGGEHTVKIRLAKVLRWARQPKW</sequence>
<dbReference type="AlphaFoldDB" id="A0A1S1UB11"/>
<organism evidence="1 2">
    <name type="scientific">Janthinobacterium lividum</name>
    <dbReference type="NCBI Taxonomy" id="29581"/>
    <lineage>
        <taxon>Bacteria</taxon>
        <taxon>Pseudomonadati</taxon>
        <taxon>Pseudomonadota</taxon>
        <taxon>Betaproteobacteria</taxon>
        <taxon>Burkholderiales</taxon>
        <taxon>Oxalobacteraceae</taxon>
        <taxon>Janthinobacterium</taxon>
    </lineage>
</organism>
<comment type="caution">
    <text evidence="1">The sequence shown here is derived from an EMBL/GenBank/DDBJ whole genome shotgun (WGS) entry which is preliminary data.</text>
</comment>
<accession>A0A1S1UB11</accession>
<protein>
    <submittedName>
        <fullName evidence="1">Uncharacterized protein</fullName>
    </submittedName>
</protein>
<name>A0A1S1UB11_9BURK</name>
<gene>
    <name evidence="1" type="ORF">AKG95_11715</name>
</gene>
<reference evidence="1 2" key="1">
    <citation type="submission" date="2015-06" db="EMBL/GenBank/DDBJ databases">
        <title>Draft genome sequencing of a biphenyl-degrading bacterium, Janthinobacterium lividum MEG1.</title>
        <authorList>
            <person name="Shimodaira J."/>
            <person name="Hatta T."/>
        </authorList>
    </citation>
    <scope>NUCLEOTIDE SEQUENCE [LARGE SCALE GENOMIC DNA]</scope>
    <source>
        <strain evidence="1 2">MEG1</strain>
    </source>
</reference>
<evidence type="ECO:0000313" key="2">
    <source>
        <dbReference type="Proteomes" id="UP000179840"/>
    </source>
</evidence>
<proteinExistence type="predicted"/>